<feature type="compositionally biased region" description="Polar residues" evidence="1">
    <location>
        <begin position="198"/>
        <end position="208"/>
    </location>
</feature>
<evidence type="ECO:0000313" key="2">
    <source>
        <dbReference type="EMBL" id="TFK25950.1"/>
    </source>
</evidence>
<protein>
    <submittedName>
        <fullName evidence="2">Uncharacterized protein</fullName>
    </submittedName>
</protein>
<feature type="region of interest" description="Disordered" evidence="1">
    <location>
        <begin position="251"/>
        <end position="270"/>
    </location>
</feature>
<sequence length="424" mass="46059">MGKWTLNYTDDVLHSKVSSLVTGAIRRAASEDPRALPISYNDFVNDLDIDDSFTATLLDILVREVAERRKRAPTDRRFLSERTARNLRQLADPMNIYRARPTRYSIRRSRALGRDPGFGETDDEEFDNLMDTNPTEGTQMSSSELFDAMNMGYSAVAGPGTARGVAVIQRRRPIAAEGNEDGMSGATSTPPSLASPSVENRTSPWTAIPATTTASNTSLARQHSVRRLRARPEATFYGRRHVTAASLRSLAEAEPAETVTEPRDDPWTSRGANARRFFALNRVHNRIERLDSLRQQASPYSEGTDASGDDDTISFVHVEGPSVPGSSSIPHESGWGAYVSPHQLMLNSGATDLSRLRRGGVPAPERVVSQTASGPSVRPTSMGTTSESVPIEVVAAEATLSPTPPSAEPVSYPTPGSVENEHLT</sequence>
<reference evidence="2 3" key="1">
    <citation type="journal article" date="2019" name="Nat. Ecol. Evol.">
        <title>Megaphylogeny resolves global patterns of mushroom evolution.</title>
        <authorList>
            <person name="Varga T."/>
            <person name="Krizsan K."/>
            <person name="Foldi C."/>
            <person name="Dima B."/>
            <person name="Sanchez-Garcia M."/>
            <person name="Sanchez-Ramirez S."/>
            <person name="Szollosi G.J."/>
            <person name="Szarkandi J.G."/>
            <person name="Papp V."/>
            <person name="Albert L."/>
            <person name="Andreopoulos W."/>
            <person name="Angelini C."/>
            <person name="Antonin V."/>
            <person name="Barry K.W."/>
            <person name="Bougher N.L."/>
            <person name="Buchanan P."/>
            <person name="Buyck B."/>
            <person name="Bense V."/>
            <person name="Catcheside P."/>
            <person name="Chovatia M."/>
            <person name="Cooper J."/>
            <person name="Damon W."/>
            <person name="Desjardin D."/>
            <person name="Finy P."/>
            <person name="Geml J."/>
            <person name="Haridas S."/>
            <person name="Hughes K."/>
            <person name="Justo A."/>
            <person name="Karasinski D."/>
            <person name="Kautmanova I."/>
            <person name="Kiss B."/>
            <person name="Kocsube S."/>
            <person name="Kotiranta H."/>
            <person name="LaButti K.M."/>
            <person name="Lechner B.E."/>
            <person name="Liimatainen K."/>
            <person name="Lipzen A."/>
            <person name="Lukacs Z."/>
            <person name="Mihaltcheva S."/>
            <person name="Morgado L.N."/>
            <person name="Niskanen T."/>
            <person name="Noordeloos M.E."/>
            <person name="Ohm R.A."/>
            <person name="Ortiz-Santana B."/>
            <person name="Ovrebo C."/>
            <person name="Racz N."/>
            <person name="Riley R."/>
            <person name="Savchenko A."/>
            <person name="Shiryaev A."/>
            <person name="Soop K."/>
            <person name="Spirin V."/>
            <person name="Szebenyi C."/>
            <person name="Tomsovsky M."/>
            <person name="Tulloss R.E."/>
            <person name="Uehling J."/>
            <person name="Grigoriev I.V."/>
            <person name="Vagvolgyi C."/>
            <person name="Papp T."/>
            <person name="Martin F.M."/>
            <person name="Miettinen O."/>
            <person name="Hibbett D.S."/>
            <person name="Nagy L.G."/>
        </authorList>
    </citation>
    <scope>NUCLEOTIDE SEQUENCE [LARGE SCALE GENOMIC DNA]</scope>
    <source>
        <strain evidence="2 3">CBS 121175</strain>
    </source>
</reference>
<gene>
    <name evidence="2" type="ORF">FA15DRAFT_755418</name>
</gene>
<name>A0A5C3L0I3_COPMA</name>
<feature type="compositionally biased region" description="Low complexity" evidence="1">
    <location>
        <begin position="184"/>
        <end position="197"/>
    </location>
</feature>
<dbReference type="OrthoDB" id="3253137at2759"/>
<dbReference type="AlphaFoldDB" id="A0A5C3L0I3"/>
<proteinExistence type="predicted"/>
<accession>A0A5C3L0I3</accession>
<feature type="region of interest" description="Disordered" evidence="1">
    <location>
        <begin position="360"/>
        <end position="424"/>
    </location>
</feature>
<evidence type="ECO:0000313" key="3">
    <source>
        <dbReference type="Proteomes" id="UP000307440"/>
    </source>
</evidence>
<organism evidence="2 3">
    <name type="scientific">Coprinopsis marcescibilis</name>
    <name type="common">Agaric fungus</name>
    <name type="synonym">Psathyrella marcescibilis</name>
    <dbReference type="NCBI Taxonomy" id="230819"/>
    <lineage>
        <taxon>Eukaryota</taxon>
        <taxon>Fungi</taxon>
        <taxon>Dikarya</taxon>
        <taxon>Basidiomycota</taxon>
        <taxon>Agaricomycotina</taxon>
        <taxon>Agaricomycetes</taxon>
        <taxon>Agaricomycetidae</taxon>
        <taxon>Agaricales</taxon>
        <taxon>Agaricineae</taxon>
        <taxon>Psathyrellaceae</taxon>
        <taxon>Coprinopsis</taxon>
    </lineage>
</organism>
<evidence type="ECO:0000256" key="1">
    <source>
        <dbReference type="SAM" id="MobiDB-lite"/>
    </source>
</evidence>
<dbReference type="Proteomes" id="UP000307440">
    <property type="component" value="Unassembled WGS sequence"/>
</dbReference>
<feature type="region of interest" description="Disordered" evidence="1">
    <location>
        <begin position="176"/>
        <end position="208"/>
    </location>
</feature>
<dbReference type="STRING" id="230819.A0A5C3L0I3"/>
<feature type="region of interest" description="Disordered" evidence="1">
    <location>
        <begin position="112"/>
        <end position="135"/>
    </location>
</feature>
<keyword evidence="3" id="KW-1185">Reference proteome</keyword>
<feature type="compositionally biased region" description="Polar residues" evidence="1">
    <location>
        <begin position="368"/>
        <end position="388"/>
    </location>
</feature>
<dbReference type="EMBL" id="ML210180">
    <property type="protein sequence ID" value="TFK25950.1"/>
    <property type="molecule type" value="Genomic_DNA"/>
</dbReference>